<evidence type="ECO:0000256" key="3">
    <source>
        <dbReference type="ARBA" id="ARBA00023163"/>
    </source>
</evidence>
<reference evidence="6 7" key="1">
    <citation type="journal article" date="2012" name="PLoS ONE">
        <title>The purine-utilizing bacterium Clostridium acidurici 9a: a genome-guided metabolic reconsideration.</title>
        <authorList>
            <person name="Hartwich K."/>
            <person name="Poehlein A."/>
            <person name="Daniel R."/>
        </authorList>
    </citation>
    <scope>NUCLEOTIDE SEQUENCE [LARGE SCALE GENOMIC DNA]</scope>
    <source>
        <strain evidence="7">ATCC 7906 / DSM 604 / BCRC 14475 / CIP 104303 / KCTC 5404 / NCIMB 10678 / 9a</strain>
    </source>
</reference>
<evidence type="ECO:0000313" key="6">
    <source>
        <dbReference type="EMBL" id="AFS79585.1"/>
    </source>
</evidence>
<dbReference type="AlphaFoldDB" id="K0B3V5"/>
<dbReference type="InterPro" id="IPR036271">
    <property type="entry name" value="Tet_transcr_reg_TetR-rel_C_sf"/>
</dbReference>
<dbReference type="PANTHER" id="PTHR47506">
    <property type="entry name" value="TRANSCRIPTIONAL REGULATORY PROTEIN"/>
    <property type="match status" value="1"/>
</dbReference>
<evidence type="ECO:0000313" key="7">
    <source>
        <dbReference type="Proteomes" id="UP000006094"/>
    </source>
</evidence>
<sequence length="191" mass="21912">MDSTKKIDYSKSEAAMRILDTAKRLFYSEGIQSVGIDRIVKESNVAMNTMYKYFPSKDTLVEVYLTERDKYWMSWLENSVAQVKEPREKLLAIFDALDNWFHEDVFRGCAFINAYGEVGTTKSYIHNISKYHKEKLYELILKIAEDAMIVNKEQVAKEFLILIEGAIVVASISENKDAGKTAKKNGRADTK</sequence>
<dbReference type="SUPFAM" id="SSF46689">
    <property type="entry name" value="Homeodomain-like"/>
    <property type="match status" value="1"/>
</dbReference>
<dbReference type="eggNOG" id="COG1309">
    <property type="taxonomic scope" value="Bacteria"/>
</dbReference>
<name>K0B3V5_GOTA9</name>
<dbReference type="PANTHER" id="PTHR47506:SF1">
    <property type="entry name" value="HTH-TYPE TRANSCRIPTIONAL REGULATOR YJDC"/>
    <property type="match status" value="1"/>
</dbReference>
<keyword evidence="1" id="KW-0805">Transcription regulation</keyword>
<dbReference type="Proteomes" id="UP000006094">
    <property type="component" value="Chromosome"/>
</dbReference>
<dbReference type="OrthoDB" id="9812484at2"/>
<gene>
    <name evidence="6" type="ordered locus">Curi_c25900</name>
</gene>
<dbReference type="Pfam" id="PF00440">
    <property type="entry name" value="TetR_N"/>
    <property type="match status" value="1"/>
</dbReference>
<protein>
    <submittedName>
        <fullName evidence="6">Transcriptional regulator, TetR family</fullName>
    </submittedName>
</protein>
<dbReference type="InterPro" id="IPR001647">
    <property type="entry name" value="HTH_TetR"/>
</dbReference>
<dbReference type="PROSITE" id="PS50977">
    <property type="entry name" value="HTH_TETR_2"/>
    <property type="match status" value="1"/>
</dbReference>
<dbReference type="STRING" id="1128398.Curi_c25900"/>
<dbReference type="GO" id="GO:0003677">
    <property type="term" value="F:DNA binding"/>
    <property type="evidence" value="ECO:0007669"/>
    <property type="project" value="UniProtKB-UniRule"/>
</dbReference>
<dbReference type="HOGENOM" id="CLU_069356_23_2_9"/>
<dbReference type="KEGG" id="cad:Curi_c25900"/>
<evidence type="ECO:0000256" key="4">
    <source>
        <dbReference type="PROSITE-ProRule" id="PRU00335"/>
    </source>
</evidence>
<accession>K0B3V5</accession>
<organism evidence="6 7">
    <name type="scientific">Gottschalkia acidurici (strain ATCC 7906 / DSM 604 / BCRC 14475 / CIP 104303 / KCTC 5404 / NCIMB 10678 / 9a)</name>
    <name type="common">Clostridium acidurici</name>
    <dbReference type="NCBI Taxonomy" id="1128398"/>
    <lineage>
        <taxon>Bacteria</taxon>
        <taxon>Bacillati</taxon>
        <taxon>Bacillota</taxon>
        <taxon>Tissierellia</taxon>
        <taxon>Tissierellales</taxon>
        <taxon>Gottschalkiaceae</taxon>
        <taxon>Gottschalkia</taxon>
    </lineage>
</organism>
<feature type="domain" description="HTH tetR-type" evidence="5">
    <location>
        <begin position="12"/>
        <end position="72"/>
    </location>
</feature>
<dbReference type="SUPFAM" id="SSF48498">
    <property type="entry name" value="Tetracyclin repressor-like, C-terminal domain"/>
    <property type="match status" value="1"/>
</dbReference>
<feature type="DNA-binding region" description="H-T-H motif" evidence="4">
    <location>
        <begin position="35"/>
        <end position="54"/>
    </location>
</feature>
<dbReference type="RefSeq" id="WP_014968719.1">
    <property type="nucleotide sequence ID" value="NC_018664.1"/>
</dbReference>
<keyword evidence="3" id="KW-0804">Transcription</keyword>
<evidence type="ECO:0000256" key="2">
    <source>
        <dbReference type="ARBA" id="ARBA00023125"/>
    </source>
</evidence>
<proteinExistence type="predicted"/>
<dbReference type="InterPro" id="IPR009057">
    <property type="entry name" value="Homeodomain-like_sf"/>
</dbReference>
<dbReference type="PATRIC" id="fig|1128398.3.peg.2666"/>
<evidence type="ECO:0000259" key="5">
    <source>
        <dbReference type="PROSITE" id="PS50977"/>
    </source>
</evidence>
<keyword evidence="2 4" id="KW-0238">DNA-binding</keyword>
<evidence type="ECO:0000256" key="1">
    <source>
        <dbReference type="ARBA" id="ARBA00023015"/>
    </source>
</evidence>
<dbReference type="PRINTS" id="PR00455">
    <property type="entry name" value="HTHTETR"/>
</dbReference>
<keyword evidence="7" id="KW-1185">Reference proteome</keyword>
<dbReference type="Gene3D" id="1.10.357.10">
    <property type="entry name" value="Tetracycline Repressor, domain 2"/>
    <property type="match status" value="1"/>
</dbReference>
<dbReference type="EMBL" id="CP003326">
    <property type="protein sequence ID" value="AFS79585.1"/>
    <property type="molecule type" value="Genomic_DNA"/>
</dbReference>